<reference evidence="1" key="1">
    <citation type="submission" date="2020-07" db="EMBL/GenBank/DDBJ databases">
        <title>The High-quality genome of the commercially important snow crab, Chionoecetes opilio.</title>
        <authorList>
            <person name="Jeong J.-H."/>
            <person name="Ryu S."/>
        </authorList>
    </citation>
    <scope>NUCLEOTIDE SEQUENCE</scope>
    <source>
        <strain evidence="1">MADBK_172401_WGS</strain>
        <tissue evidence="1">Digestive gland</tissue>
    </source>
</reference>
<accession>A0A8J4XZF4</accession>
<dbReference type="OrthoDB" id="8680608at2759"/>
<comment type="caution">
    <text evidence="1">The sequence shown here is derived from an EMBL/GenBank/DDBJ whole genome shotgun (WGS) entry which is preliminary data.</text>
</comment>
<dbReference type="EMBL" id="JACEEZ010016637">
    <property type="protein sequence ID" value="KAG0718118.1"/>
    <property type="molecule type" value="Genomic_DNA"/>
</dbReference>
<organism evidence="1 2">
    <name type="scientific">Chionoecetes opilio</name>
    <name type="common">Atlantic snow crab</name>
    <name type="synonym">Cancer opilio</name>
    <dbReference type="NCBI Taxonomy" id="41210"/>
    <lineage>
        <taxon>Eukaryota</taxon>
        <taxon>Metazoa</taxon>
        <taxon>Ecdysozoa</taxon>
        <taxon>Arthropoda</taxon>
        <taxon>Crustacea</taxon>
        <taxon>Multicrustacea</taxon>
        <taxon>Malacostraca</taxon>
        <taxon>Eumalacostraca</taxon>
        <taxon>Eucarida</taxon>
        <taxon>Decapoda</taxon>
        <taxon>Pleocyemata</taxon>
        <taxon>Brachyura</taxon>
        <taxon>Eubrachyura</taxon>
        <taxon>Majoidea</taxon>
        <taxon>Majidae</taxon>
        <taxon>Chionoecetes</taxon>
    </lineage>
</organism>
<dbReference type="Proteomes" id="UP000770661">
    <property type="component" value="Unassembled WGS sequence"/>
</dbReference>
<name>A0A8J4XZF4_CHIOP</name>
<dbReference type="AlphaFoldDB" id="A0A8J4XZF4"/>
<proteinExistence type="predicted"/>
<evidence type="ECO:0000313" key="2">
    <source>
        <dbReference type="Proteomes" id="UP000770661"/>
    </source>
</evidence>
<keyword evidence="2" id="KW-1185">Reference proteome</keyword>
<gene>
    <name evidence="1" type="ORF">GWK47_053095</name>
</gene>
<protein>
    <submittedName>
        <fullName evidence="1">Uncharacterized protein</fullName>
    </submittedName>
</protein>
<evidence type="ECO:0000313" key="1">
    <source>
        <dbReference type="EMBL" id="KAG0718118.1"/>
    </source>
</evidence>
<sequence length="232" mass="25399">MLHFSLSRCRITRMVCHVSGSILAEIGEALTGAFHYFAVTSDEAAQELMINLTNMNPRFKPLGLEMYSAPSRHIVVGWLQAGIVLPQVPDARKASLHRYLQSTGRVAHREFLAPELPQLRRDGNLNCKGPSRHRLACGPSGQRPLVSRLLDVLRPAAGDGEVTIFPATLATGRESVWCQSRGNVTFVLSYTGTANAPFGHIPSRGLVSRRDSSVHKSVASSWAGWAPEHAWP</sequence>